<dbReference type="Gramene" id="TraesLAC5A03G02682840.1">
    <property type="protein sequence ID" value="TraesLAC5A03G02682840.1"/>
    <property type="gene ID" value="TraesLAC5A03G02682840"/>
</dbReference>
<dbReference type="Gramene" id="TraesNOR5A03G02752100.1">
    <property type="protein sequence ID" value="TraesNOR5A03G02752100.1"/>
    <property type="gene ID" value="TraesNOR5A03G02752100"/>
</dbReference>
<dbReference type="Gramene" id="TraesCS5A03G0923900.1">
    <property type="protein sequence ID" value="TraesCS5A03G0923900.1.CDS"/>
    <property type="gene ID" value="TraesCS5A03G0923900"/>
</dbReference>
<dbReference type="OMA" id="PIPPQCD"/>
<evidence type="ECO:0000313" key="3">
    <source>
        <dbReference type="Proteomes" id="UP000019116"/>
    </source>
</evidence>
<dbReference type="Gramene" id="TraesROB_scaffold_067000_01G000100.1">
    <property type="protein sequence ID" value="TraesROB_scaffold_067000_01G000100.1"/>
    <property type="gene ID" value="TraesROB_scaffold_067000_01G000100"/>
</dbReference>
<protein>
    <submittedName>
        <fullName evidence="2">Uncharacterized protein</fullName>
    </submittedName>
</protein>
<dbReference type="Gramene" id="TraesSYM5A03G02758080.1">
    <property type="protein sequence ID" value="TraesSYM5A03G02758080.1"/>
    <property type="gene ID" value="TraesSYM5A03G02758080"/>
</dbReference>
<dbReference type="EnsemblPlants" id="TraesCS5A02G385100.1">
    <property type="protein sequence ID" value="TraesCS5A02G385100.1"/>
    <property type="gene ID" value="TraesCS5A02G385100"/>
</dbReference>
<evidence type="ECO:0000256" key="1">
    <source>
        <dbReference type="SAM" id="MobiDB-lite"/>
    </source>
</evidence>
<feature type="region of interest" description="Disordered" evidence="1">
    <location>
        <begin position="1"/>
        <end position="30"/>
    </location>
</feature>
<dbReference type="Gramene" id="TraesWEE_scaffold_068124_01G000100.1">
    <property type="protein sequence ID" value="TraesWEE_scaffold_068124_01G000100.1"/>
    <property type="gene ID" value="TraesWEE_scaffold_068124_01G000100"/>
</dbReference>
<dbReference type="AlphaFoldDB" id="A0A3B6KPB2"/>
<dbReference type="Gramene" id="TraesMAC5A03G02726890.1">
    <property type="protein sequence ID" value="TraesMAC5A03G02726890.1"/>
    <property type="gene ID" value="TraesMAC5A03G02726890"/>
</dbReference>
<dbReference type="Gramene" id="TraesCLE_scaffold_064954_01G000100.1">
    <property type="protein sequence ID" value="TraesCLE_scaffold_064954_01G000100.1"/>
    <property type="gene ID" value="TraesCLE_scaffold_064954_01G000100"/>
</dbReference>
<dbReference type="Gramene" id="TraesCS5A02G385100.1">
    <property type="protein sequence ID" value="TraesCS5A02G385100.1"/>
    <property type="gene ID" value="TraesCS5A02G385100"/>
</dbReference>
<proteinExistence type="predicted"/>
<evidence type="ECO:0000313" key="2">
    <source>
        <dbReference type="EnsemblPlants" id="TraesCS5A02G385100.1"/>
    </source>
</evidence>
<sequence>MAGAAPRNGDSAASALPQATTTRRPRGCSDATTSLTALALPVLPVPPQCDGSPPTLALLALRTCSLKKNLSSPKIHYKEITEYWSNNNKRPSMKKGSRWKPQNEDYLKIKCSVSRSKI</sequence>
<dbReference type="Proteomes" id="UP000019116">
    <property type="component" value="Chromosome 5A"/>
</dbReference>
<name>A0A3B6KPB2_WHEAT</name>
<reference evidence="2" key="1">
    <citation type="submission" date="2018-08" db="EMBL/GenBank/DDBJ databases">
        <authorList>
            <person name="Rossello M."/>
        </authorList>
    </citation>
    <scope>NUCLEOTIDE SEQUENCE [LARGE SCALE GENOMIC DNA]</scope>
    <source>
        <strain evidence="2">cv. Chinese Spring</strain>
    </source>
</reference>
<dbReference type="Gramene" id="TraesSTA5A03G02719640.1">
    <property type="protein sequence ID" value="TraesSTA5A03G02719640.1"/>
    <property type="gene ID" value="TraesSTA5A03G02719640"/>
</dbReference>
<reference evidence="2" key="2">
    <citation type="submission" date="2018-10" db="UniProtKB">
        <authorList>
            <consortium name="EnsemblPlants"/>
        </authorList>
    </citation>
    <scope>IDENTIFICATION</scope>
</reference>
<organism evidence="2">
    <name type="scientific">Triticum aestivum</name>
    <name type="common">Wheat</name>
    <dbReference type="NCBI Taxonomy" id="4565"/>
    <lineage>
        <taxon>Eukaryota</taxon>
        <taxon>Viridiplantae</taxon>
        <taxon>Streptophyta</taxon>
        <taxon>Embryophyta</taxon>
        <taxon>Tracheophyta</taxon>
        <taxon>Spermatophyta</taxon>
        <taxon>Magnoliopsida</taxon>
        <taxon>Liliopsida</taxon>
        <taxon>Poales</taxon>
        <taxon>Poaceae</taxon>
        <taxon>BOP clade</taxon>
        <taxon>Pooideae</taxon>
        <taxon>Triticodae</taxon>
        <taxon>Triticeae</taxon>
        <taxon>Triticinae</taxon>
        <taxon>Triticum</taxon>
    </lineage>
</organism>
<keyword evidence="3" id="KW-1185">Reference proteome</keyword>
<dbReference type="Gramene" id="TraesLDM5A03G02731290.1">
    <property type="protein sequence ID" value="TraesLDM5A03G02731290.1"/>
    <property type="gene ID" value="TraesLDM5A03G02731290"/>
</dbReference>
<accession>A0A3B6KPB2</accession>